<evidence type="ECO:0000256" key="6">
    <source>
        <dbReference type="ARBA" id="ARBA00023125"/>
    </source>
</evidence>
<dbReference type="GO" id="GO:0005634">
    <property type="term" value="C:nucleus"/>
    <property type="evidence" value="ECO:0007669"/>
    <property type="project" value="UniProtKB-SubCell"/>
</dbReference>
<dbReference type="InterPro" id="IPR000536">
    <property type="entry name" value="Nucl_hrmn_rcpt_lig-bd"/>
</dbReference>
<dbReference type="CDD" id="cd06966">
    <property type="entry name" value="NR_DBD_CAR"/>
    <property type="match status" value="1"/>
</dbReference>
<dbReference type="Pfam" id="PF00104">
    <property type="entry name" value="Hormone_recep"/>
    <property type="match status" value="1"/>
</dbReference>
<accession>A0A034VEW7</accession>
<dbReference type="SMART" id="SM00430">
    <property type="entry name" value="HOLI"/>
    <property type="match status" value="1"/>
</dbReference>
<evidence type="ECO:0000313" key="13">
    <source>
        <dbReference type="EMBL" id="JAC40103.1"/>
    </source>
</evidence>
<dbReference type="AlphaFoldDB" id="A0A034VEW7"/>
<dbReference type="GO" id="GO:0000122">
    <property type="term" value="P:negative regulation of transcription by RNA polymerase II"/>
    <property type="evidence" value="ECO:0007669"/>
    <property type="project" value="TreeGrafter"/>
</dbReference>
<keyword evidence="3" id="KW-0863">Zinc-finger</keyword>
<dbReference type="PROSITE" id="PS00031">
    <property type="entry name" value="NUCLEAR_REC_DBD_1"/>
    <property type="match status" value="1"/>
</dbReference>
<dbReference type="GO" id="GO:0000978">
    <property type="term" value="F:RNA polymerase II cis-regulatory region sequence-specific DNA binding"/>
    <property type="evidence" value="ECO:0007669"/>
    <property type="project" value="TreeGrafter"/>
</dbReference>
<dbReference type="PANTHER" id="PTHR24082:SF283">
    <property type="entry name" value="NUCLEAR HORMONE RECEPTOR HR96"/>
    <property type="match status" value="1"/>
</dbReference>
<dbReference type="GO" id="GO:0030154">
    <property type="term" value="P:cell differentiation"/>
    <property type="evidence" value="ECO:0007669"/>
    <property type="project" value="TreeGrafter"/>
</dbReference>
<dbReference type="InterPro" id="IPR001628">
    <property type="entry name" value="Znf_hrmn_rcpt"/>
</dbReference>
<evidence type="ECO:0000256" key="3">
    <source>
        <dbReference type="ARBA" id="ARBA00022771"/>
    </source>
</evidence>
<dbReference type="EMBL" id="GAKP01018849">
    <property type="protein sequence ID" value="JAC40103.1"/>
    <property type="molecule type" value="Transcribed_RNA"/>
</dbReference>
<evidence type="ECO:0000256" key="4">
    <source>
        <dbReference type="ARBA" id="ARBA00022833"/>
    </source>
</evidence>
<dbReference type="SMART" id="SM00399">
    <property type="entry name" value="ZnF_C4"/>
    <property type="match status" value="1"/>
</dbReference>
<evidence type="ECO:0000256" key="10">
    <source>
        <dbReference type="SAM" id="MobiDB-lite"/>
    </source>
</evidence>
<comment type="subcellular location">
    <subcellularLocation>
        <location evidence="1">Nucleus</location>
    </subcellularLocation>
</comment>
<keyword evidence="9" id="KW-0539">Nucleus</keyword>
<evidence type="ECO:0000256" key="7">
    <source>
        <dbReference type="ARBA" id="ARBA00023163"/>
    </source>
</evidence>
<proteinExistence type="predicted"/>
<sequence length="847" mass="94799">MLCTKDSVEMSPPKSCAVCGDKALGYNFNAVTCESCKAFFRRNALAKKQFTCPFSQNCEITVVTRRFCQRCRLKKCLDIGMKSENIMSEEDKLIKRRKIENNRAKRRLNDNKAGSITDSTAFDMVSHDSQSSFDSGKGTGSNNSASAALGNQSSPLSANVAIRSPIRSPMLTESDGEAKPELMTSEEIVEFIVGDPDRASQMISKLMRTKDEALAIVEKILTSQKDALRLVSHLIAFPGDALKIISKIMNSPFDALTVFTKFMSSPTDALEIISKIVSSPQDVVQFIRNLMECPEDALDIMNKFMNTPAEALRIINKIFNTLNPPTRSDELHKLLLDATKENKDKTFQPTPEASTESEGTENGNYLLHSMLNNSPVMTHDFVNGVSPRDQRSMSVTNSDIMVESPINIQGMTIRTDTPDHTLTPIQSQTLQLGSSAELPSVTACMENSTQGISITPTDCSIDNHALHCNSPTSIQSNIELPSTSAGLLNPNSPTDLTSDATDFNSEHFDIKTFIQNSFPDNASGGDSLNSLESVLSEVIRIEFQAFNNLPPEPRVKQEQFQYQTHNMAMQNSVQQQQCGYNGGHTQLQQPIIGPPTNAIMGRDLNEAEHMKLRELKLASEALYYPMDNDLSLLMMGDDRVKPEDTHQDPKLLHVINLTAVAIKRLIKMAKKISVFRDMCQEDQVALLKGGCTEMMIMRSVLTYDNNRNTWKLPHVSNMAHVRAEILKQAKGNIYEEILKFVGTFDEKWRMDENIILIMCAIVLFTPTRARVIHADVIRLEQNSYYYLLRRYLESVYPGCEAKSAFIKLIQKISDVERLNQFVIGVYLNVNPSEVEPLLREIFDLKNH</sequence>
<dbReference type="GO" id="GO:0008270">
    <property type="term" value="F:zinc ion binding"/>
    <property type="evidence" value="ECO:0007669"/>
    <property type="project" value="UniProtKB-KW"/>
</dbReference>
<dbReference type="InterPro" id="IPR035500">
    <property type="entry name" value="NHR-like_dom_sf"/>
</dbReference>
<dbReference type="InterPro" id="IPR013088">
    <property type="entry name" value="Znf_NHR/GATA"/>
</dbReference>
<feature type="compositionally biased region" description="Polar residues" evidence="10">
    <location>
        <begin position="347"/>
        <end position="361"/>
    </location>
</feature>
<dbReference type="SUPFAM" id="SSF57716">
    <property type="entry name" value="Glucocorticoid receptor-like (DNA-binding domain)"/>
    <property type="match status" value="1"/>
</dbReference>
<dbReference type="GO" id="GO:0004879">
    <property type="term" value="F:nuclear receptor activity"/>
    <property type="evidence" value="ECO:0007669"/>
    <property type="project" value="TreeGrafter"/>
</dbReference>
<dbReference type="Gene3D" id="1.10.565.10">
    <property type="entry name" value="Retinoid X Receptor"/>
    <property type="match status" value="1"/>
</dbReference>
<keyword evidence="2" id="KW-0479">Metal-binding</keyword>
<evidence type="ECO:0000256" key="1">
    <source>
        <dbReference type="ARBA" id="ARBA00004123"/>
    </source>
</evidence>
<feature type="region of interest" description="Disordered" evidence="10">
    <location>
        <begin position="342"/>
        <end position="361"/>
    </location>
</feature>
<dbReference type="OrthoDB" id="40902at2759"/>
<evidence type="ECO:0000256" key="9">
    <source>
        <dbReference type="ARBA" id="ARBA00023242"/>
    </source>
</evidence>
<dbReference type="GO" id="GO:0006950">
    <property type="term" value="P:response to stress"/>
    <property type="evidence" value="ECO:0007669"/>
    <property type="project" value="UniProtKB-ARBA"/>
</dbReference>
<keyword evidence="4" id="KW-0862">Zinc</keyword>
<evidence type="ECO:0000256" key="8">
    <source>
        <dbReference type="ARBA" id="ARBA00023170"/>
    </source>
</evidence>
<dbReference type="FunFam" id="1.10.565.10:FF:000035">
    <property type="entry name" value="Nuclear hormone receptor HR96"/>
    <property type="match status" value="1"/>
</dbReference>
<dbReference type="Pfam" id="PF00105">
    <property type="entry name" value="zf-C4"/>
    <property type="match status" value="1"/>
</dbReference>
<dbReference type="InterPro" id="IPR050234">
    <property type="entry name" value="Nuclear_hormone_rcpt_NR1"/>
</dbReference>
<feature type="region of interest" description="Disordered" evidence="10">
    <location>
        <begin position="127"/>
        <end position="152"/>
    </location>
</feature>
<dbReference type="CDD" id="cd06929">
    <property type="entry name" value="NR_LBD_F1"/>
    <property type="match status" value="1"/>
</dbReference>
<dbReference type="PROSITE" id="PS51843">
    <property type="entry name" value="NR_LBD"/>
    <property type="match status" value="1"/>
</dbReference>
<feature type="domain" description="Nuclear receptor" evidence="11">
    <location>
        <begin position="13"/>
        <end position="88"/>
    </location>
</feature>
<gene>
    <name evidence="13" type="primary">HR96</name>
</gene>
<evidence type="ECO:0000256" key="5">
    <source>
        <dbReference type="ARBA" id="ARBA00023015"/>
    </source>
</evidence>
<dbReference type="PRINTS" id="PR00047">
    <property type="entry name" value="STROIDFINGER"/>
</dbReference>
<evidence type="ECO:0000256" key="2">
    <source>
        <dbReference type="ARBA" id="ARBA00022723"/>
    </source>
</evidence>
<dbReference type="PROSITE" id="PS51030">
    <property type="entry name" value="NUCLEAR_REC_DBD_2"/>
    <property type="match status" value="1"/>
</dbReference>
<keyword evidence="7" id="KW-0804">Transcription</keyword>
<dbReference type="PANTHER" id="PTHR24082">
    <property type="entry name" value="NUCLEAR HORMONE RECEPTOR"/>
    <property type="match status" value="1"/>
</dbReference>
<dbReference type="SUPFAM" id="SSF48508">
    <property type="entry name" value="Nuclear receptor ligand-binding domain"/>
    <property type="match status" value="1"/>
</dbReference>
<keyword evidence="8 13" id="KW-0675">Receptor</keyword>
<feature type="domain" description="NR LBD" evidence="12">
    <location>
        <begin position="625"/>
        <end position="847"/>
    </location>
</feature>
<reference evidence="13" key="1">
    <citation type="journal article" date="2014" name="BMC Genomics">
        <title>Characterizing the developmental transcriptome of the oriental fruit fly, Bactrocera dorsalis (Diptera: Tephritidae) through comparative genomic analysis with Drosophila melanogaster utilizing modENCODE datasets.</title>
        <authorList>
            <person name="Geib S.M."/>
            <person name="Calla B."/>
            <person name="Hall B."/>
            <person name="Hou S."/>
            <person name="Manoukis N.C."/>
        </authorList>
    </citation>
    <scope>NUCLEOTIDE SEQUENCE</scope>
    <source>
        <strain evidence="13">Punador</strain>
    </source>
</reference>
<evidence type="ECO:0000259" key="12">
    <source>
        <dbReference type="PROSITE" id="PS51843"/>
    </source>
</evidence>
<name>A0A034VEW7_BACDO</name>
<dbReference type="Gene3D" id="3.30.50.10">
    <property type="entry name" value="Erythroid Transcription Factor GATA-1, subunit A"/>
    <property type="match status" value="1"/>
</dbReference>
<keyword evidence="5" id="KW-0805">Transcription regulation</keyword>
<evidence type="ECO:0000259" key="11">
    <source>
        <dbReference type="PROSITE" id="PS51030"/>
    </source>
</evidence>
<dbReference type="FunFam" id="3.30.50.10:FF:000042">
    <property type="entry name" value="Nuclear hormone receptor HR96"/>
    <property type="match status" value="1"/>
</dbReference>
<dbReference type="GO" id="GO:0045944">
    <property type="term" value="P:positive regulation of transcription by RNA polymerase II"/>
    <property type="evidence" value="ECO:0007669"/>
    <property type="project" value="TreeGrafter"/>
</dbReference>
<protein>
    <submittedName>
        <fullName evidence="13">Nuclear hormone receptor HR96</fullName>
    </submittedName>
</protein>
<organism evidence="13">
    <name type="scientific">Bactrocera dorsalis</name>
    <name type="common">Oriental fruit fly</name>
    <name type="synonym">Dacus dorsalis</name>
    <dbReference type="NCBI Taxonomy" id="27457"/>
    <lineage>
        <taxon>Eukaryota</taxon>
        <taxon>Metazoa</taxon>
        <taxon>Ecdysozoa</taxon>
        <taxon>Arthropoda</taxon>
        <taxon>Hexapoda</taxon>
        <taxon>Insecta</taxon>
        <taxon>Pterygota</taxon>
        <taxon>Neoptera</taxon>
        <taxon>Endopterygota</taxon>
        <taxon>Diptera</taxon>
        <taxon>Brachycera</taxon>
        <taxon>Muscomorpha</taxon>
        <taxon>Tephritoidea</taxon>
        <taxon>Tephritidae</taxon>
        <taxon>Bactrocera</taxon>
        <taxon>Bactrocera</taxon>
    </lineage>
</organism>
<keyword evidence="6" id="KW-0238">DNA-binding</keyword>